<feature type="domain" description="Protein kinase" evidence="9">
    <location>
        <begin position="107"/>
        <end position="263"/>
    </location>
</feature>
<name>A0A8J5I200_ZINOF</name>
<dbReference type="GO" id="GO:0005524">
    <property type="term" value="F:ATP binding"/>
    <property type="evidence" value="ECO:0007669"/>
    <property type="project" value="UniProtKB-KW"/>
</dbReference>
<evidence type="ECO:0000313" key="11">
    <source>
        <dbReference type="Proteomes" id="UP000734854"/>
    </source>
</evidence>
<proteinExistence type="predicted"/>
<protein>
    <recommendedName>
        <fullName evidence="1">non-specific serine/threonine protein kinase</fullName>
        <ecNumber evidence="1">2.7.11.1</ecNumber>
    </recommendedName>
</protein>
<dbReference type="Pfam" id="PF00069">
    <property type="entry name" value="Pkinase"/>
    <property type="match status" value="1"/>
</dbReference>
<dbReference type="FunFam" id="1.10.510.10:FF:001023">
    <property type="entry name" value="Os07g0541700 protein"/>
    <property type="match status" value="1"/>
</dbReference>
<dbReference type="GO" id="GO:0004713">
    <property type="term" value="F:protein tyrosine kinase activity"/>
    <property type="evidence" value="ECO:0007669"/>
    <property type="project" value="InterPro"/>
</dbReference>
<dbReference type="Gene3D" id="1.10.510.10">
    <property type="entry name" value="Transferase(Phosphotransferase) domain 1"/>
    <property type="match status" value="1"/>
</dbReference>
<sequence>MDLSSAPNLCDPIGKQWEIEYQRGTAGMLIGRRLRAGNARDVDELSPSLEEHARTPGRPGIPLRRSIQYSAMSQMEKINSAKEIMKHECKLTDQLCFESAQLCQADWQIGSALGRLSSTKKKWSFTSLDFDPTKHTVLTFFAPENFKMEEQLLSSNLQQHLIKAQFLTEIATISALQHRNLVKLYGCCVGEDKRILLYEYSENKTRGLAYLHQESRVRIVHRNVTASNILLEADLHPKISDFGLAKLYDDKMTHINTRVVGTM</sequence>
<comment type="caution">
    <text evidence="10">The sequence shown here is derived from an EMBL/GenBank/DDBJ whole genome shotgun (WGS) entry which is preliminary data.</text>
</comment>
<evidence type="ECO:0000256" key="5">
    <source>
        <dbReference type="ARBA" id="ARBA00022777"/>
    </source>
</evidence>
<dbReference type="Gene3D" id="3.30.200.20">
    <property type="entry name" value="Phosphorylase Kinase, domain 1"/>
    <property type="match status" value="1"/>
</dbReference>
<dbReference type="AlphaFoldDB" id="A0A8J5I200"/>
<keyword evidence="3" id="KW-0808">Transferase</keyword>
<evidence type="ECO:0000259" key="9">
    <source>
        <dbReference type="PROSITE" id="PS50011"/>
    </source>
</evidence>
<organism evidence="10 11">
    <name type="scientific">Zingiber officinale</name>
    <name type="common">Ginger</name>
    <name type="synonym">Amomum zingiber</name>
    <dbReference type="NCBI Taxonomy" id="94328"/>
    <lineage>
        <taxon>Eukaryota</taxon>
        <taxon>Viridiplantae</taxon>
        <taxon>Streptophyta</taxon>
        <taxon>Embryophyta</taxon>
        <taxon>Tracheophyta</taxon>
        <taxon>Spermatophyta</taxon>
        <taxon>Magnoliopsida</taxon>
        <taxon>Liliopsida</taxon>
        <taxon>Zingiberales</taxon>
        <taxon>Zingiberaceae</taxon>
        <taxon>Zingiber</taxon>
    </lineage>
</organism>
<evidence type="ECO:0000256" key="3">
    <source>
        <dbReference type="ARBA" id="ARBA00022679"/>
    </source>
</evidence>
<accession>A0A8J5I200</accession>
<dbReference type="GO" id="GO:0004674">
    <property type="term" value="F:protein serine/threonine kinase activity"/>
    <property type="evidence" value="ECO:0007669"/>
    <property type="project" value="UniProtKB-KW"/>
</dbReference>
<dbReference type="Proteomes" id="UP000734854">
    <property type="component" value="Unassembled WGS sequence"/>
</dbReference>
<evidence type="ECO:0000256" key="6">
    <source>
        <dbReference type="ARBA" id="ARBA00022840"/>
    </source>
</evidence>
<dbReference type="SMART" id="SM00219">
    <property type="entry name" value="TyrKc"/>
    <property type="match status" value="1"/>
</dbReference>
<keyword evidence="6" id="KW-0067">ATP-binding</keyword>
<keyword evidence="4" id="KW-0547">Nucleotide-binding</keyword>
<dbReference type="InterPro" id="IPR020635">
    <property type="entry name" value="Tyr_kinase_cat_dom"/>
</dbReference>
<dbReference type="InterPro" id="IPR052059">
    <property type="entry name" value="CR_Ser/Thr_kinase"/>
</dbReference>
<dbReference type="EC" id="2.7.11.1" evidence="1"/>
<dbReference type="SUPFAM" id="SSF56112">
    <property type="entry name" value="Protein kinase-like (PK-like)"/>
    <property type="match status" value="1"/>
</dbReference>
<reference evidence="10 11" key="1">
    <citation type="submission" date="2020-08" db="EMBL/GenBank/DDBJ databases">
        <title>Plant Genome Project.</title>
        <authorList>
            <person name="Zhang R.-G."/>
        </authorList>
    </citation>
    <scope>NUCLEOTIDE SEQUENCE [LARGE SCALE GENOMIC DNA]</scope>
    <source>
        <tissue evidence="10">Rhizome</tissue>
    </source>
</reference>
<evidence type="ECO:0000256" key="2">
    <source>
        <dbReference type="ARBA" id="ARBA00022527"/>
    </source>
</evidence>
<keyword evidence="11" id="KW-1185">Reference proteome</keyword>
<evidence type="ECO:0000256" key="8">
    <source>
        <dbReference type="ARBA" id="ARBA00048679"/>
    </source>
</evidence>
<dbReference type="EMBL" id="JACMSC010000003">
    <property type="protein sequence ID" value="KAG6528637.1"/>
    <property type="molecule type" value="Genomic_DNA"/>
</dbReference>
<evidence type="ECO:0000256" key="4">
    <source>
        <dbReference type="ARBA" id="ARBA00022741"/>
    </source>
</evidence>
<dbReference type="InterPro" id="IPR001245">
    <property type="entry name" value="Ser-Thr/Tyr_kinase_cat_dom"/>
</dbReference>
<dbReference type="InterPro" id="IPR000719">
    <property type="entry name" value="Prot_kinase_dom"/>
</dbReference>
<dbReference type="Pfam" id="PF07714">
    <property type="entry name" value="PK_Tyr_Ser-Thr"/>
    <property type="match status" value="1"/>
</dbReference>
<comment type="catalytic activity">
    <reaction evidence="8">
        <text>L-seryl-[protein] + ATP = O-phospho-L-seryl-[protein] + ADP + H(+)</text>
        <dbReference type="Rhea" id="RHEA:17989"/>
        <dbReference type="Rhea" id="RHEA-COMP:9863"/>
        <dbReference type="Rhea" id="RHEA-COMP:11604"/>
        <dbReference type="ChEBI" id="CHEBI:15378"/>
        <dbReference type="ChEBI" id="CHEBI:29999"/>
        <dbReference type="ChEBI" id="CHEBI:30616"/>
        <dbReference type="ChEBI" id="CHEBI:83421"/>
        <dbReference type="ChEBI" id="CHEBI:456216"/>
        <dbReference type="EC" id="2.7.11.1"/>
    </reaction>
</comment>
<evidence type="ECO:0000256" key="7">
    <source>
        <dbReference type="ARBA" id="ARBA00047899"/>
    </source>
</evidence>
<keyword evidence="2" id="KW-0723">Serine/threonine-protein kinase</keyword>
<keyword evidence="5" id="KW-0418">Kinase</keyword>
<dbReference type="PROSITE" id="PS50011">
    <property type="entry name" value="PROTEIN_KINASE_DOM"/>
    <property type="match status" value="1"/>
</dbReference>
<dbReference type="PANTHER" id="PTHR47973">
    <property type="entry name" value="CYSTEINE-RICH RECEPTOR-LIKE PROTEIN KINASE 3"/>
    <property type="match status" value="1"/>
</dbReference>
<dbReference type="InterPro" id="IPR011009">
    <property type="entry name" value="Kinase-like_dom_sf"/>
</dbReference>
<gene>
    <name evidence="10" type="ORF">ZIOFF_010821</name>
</gene>
<evidence type="ECO:0000313" key="10">
    <source>
        <dbReference type="EMBL" id="KAG6528637.1"/>
    </source>
</evidence>
<comment type="catalytic activity">
    <reaction evidence="7">
        <text>L-threonyl-[protein] + ATP = O-phospho-L-threonyl-[protein] + ADP + H(+)</text>
        <dbReference type="Rhea" id="RHEA:46608"/>
        <dbReference type="Rhea" id="RHEA-COMP:11060"/>
        <dbReference type="Rhea" id="RHEA-COMP:11605"/>
        <dbReference type="ChEBI" id="CHEBI:15378"/>
        <dbReference type="ChEBI" id="CHEBI:30013"/>
        <dbReference type="ChEBI" id="CHEBI:30616"/>
        <dbReference type="ChEBI" id="CHEBI:61977"/>
        <dbReference type="ChEBI" id="CHEBI:456216"/>
        <dbReference type="EC" id="2.7.11.1"/>
    </reaction>
</comment>
<evidence type="ECO:0000256" key="1">
    <source>
        <dbReference type="ARBA" id="ARBA00012513"/>
    </source>
</evidence>